<organism evidence="2 3">
    <name type="scientific">Bacteroides pyogenes</name>
    <dbReference type="NCBI Taxonomy" id="310300"/>
    <lineage>
        <taxon>Bacteria</taxon>
        <taxon>Pseudomonadati</taxon>
        <taxon>Bacteroidota</taxon>
        <taxon>Bacteroidia</taxon>
        <taxon>Bacteroidales</taxon>
        <taxon>Bacteroidaceae</taxon>
        <taxon>Bacteroides</taxon>
    </lineage>
</organism>
<gene>
    <name evidence="2" type="ORF">FNJ60_14160</name>
</gene>
<reference evidence="2 3" key="1">
    <citation type="submission" date="2019-07" db="EMBL/GenBank/DDBJ databases">
        <title>Draft Genome Sequences of Bacteroides pyogenes Strains Isolated from the Uterus Holstein Dairy Cows with Metritis.</title>
        <authorList>
            <person name="Cunha F."/>
            <person name="Galvao K.N."/>
            <person name="Jeon S.J."/>
            <person name="Jeong K.C."/>
        </authorList>
    </citation>
    <scope>NUCLEOTIDE SEQUENCE [LARGE SCALE GENOMIC DNA]</scope>
    <source>
        <strain evidence="2 3">KG-31</strain>
    </source>
</reference>
<evidence type="ECO:0000256" key="1">
    <source>
        <dbReference type="SAM" id="Phobius"/>
    </source>
</evidence>
<protein>
    <submittedName>
        <fullName evidence="2">Uncharacterized protein</fullName>
    </submittedName>
</protein>
<keyword evidence="3" id="KW-1185">Reference proteome</keyword>
<feature type="transmembrane region" description="Helical" evidence="1">
    <location>
        <begin position="12"/>
        <end position="37"/>
    </location>
</feature>
<dbReference type="AlphaFoldDB" id="A0A5D3E816"/>
<keyword evidence="1" id="KW-0472">Membrane</keyword>
<evidence type="ECO:0000313" key="2">
    <source>
        <dbReference type="EMBL" id="TYK31959.1"/>
    </source>
</evidence>
<dbReference type="RefSeq" id="WP_148295141.1">
    <property type="nucleotide sequence ID" value="NZ_CP197398.1"/>
</dbReference>
<dbReference type="Proteomes" id="UP000324383">
    <property type="component" value="Unassembled WGS sequence"/>
</dbReference>
<evidence type="ECO:0000313" key="3">
    <source>
        <dbReference type="Proteomes" id="UP000324383"/>
    </source>
</evidence>
<keyword evidence="1" id="KW-0812">Transmembrane</keyword>
<comment type="caution">
    <text evidence="2">The sequence shown here is derived from an EMBL/GenBank/DDBJ whole genome shotgun (WGS) entry which is preliminary data.</text>
</comment>
<sequence length="87" mass="9431">MVMTSESDIMRFCLYFGASGVCGSAFSAINSILLPMIEKRRRALKKRRRALSSNTAGFGKKAAGFAIEHGGLCDETLPDWSETLLAA</sequence>
<dbReference type="EMBL" id="VKLW01000046">
    <property type="protein sequence ID" value="TYK31959.1"/>
    <property type="molecule type" value="Genomic_DNA"/>
</dbReference>
<accession>A0A5D3E816</accession>
<proteinExistence type="predicted"/>
<name>A0A5D3E816_9BACE</name>
<keyword evidence="1" id="KW-1133">Transmembrane helix</keyword>